<keyword evidence="3" id="KW-1185">Reference proteome</keyword>
<accession>I0YV51</accession>
<dbReference type="OrthoDB" id="426882at2759"/>
<protein>
    <submittedName>
        <fullName evidence="2">Uncharacterized protein</fullName>
    </submittedName>
</protein>
<dbReference type="KEGG" id="csl:COCSUDRAFT_55967"/>
<feature type="region of interest" description="Disordered" evidence="1">
    <location>
        <begin position="99"/>
        <end position="125"/>
    </location>
</feature>
<dbReference type="Proteomes" id="UP000007264">
    <property type="component" value="Unassembled WGS sequence"/>
</dbReference>
<dbReference type="GeneID" id="17040256"/>
<reference evidence="2 3" key="1">
    <citation type="journal article" date="2012" name="Genome Biol.">
        <title>The genome of the polar eukaryotic microalga coccomyxa subellipsoidea reveals traits of cold adaptation.</title>
        <authorList>
            <person name="Blanc G."/>
            <person name="Agarkova I."/>
            <person name="Grimwood J."/>
            <person name="Kuo A."/>
            <person name="Brueggeman A."/>
            <person name="Dunigan D."/>
            <person name="Gurnon J."/>
            <person name="Ladunga I."/>
            <person name="Lindquist E."/>
            <person name="Lucas S."/>
            <person name="Pangilinan J."/>
            <person name="Proschold T."/>
            <person name="Salamov A."/>
            <person name="Schmutz J."/>
            <person name="Weeks D."/>
            <person name="Yamada T."/>
            <person name="Claverie J.M."/>
            <person name="Grigoriev I."/>
            <person name="Van Etten J."/>
            <person name="Lomsadze A."/>
            <person name="Borodovsky M."/>
        </authorList>
    </citation>
    <scope>NUCLEOTIDE SEQUENCE [LARGE SCALE GENOMIC DNA]</scope>
    <source>
        <strain evidence="2 3">C-169</strain>
    </source>
</reference>
<gene>
    <name evidence="2" type="ORF">COCSUDRAFT_55967</name>
</gene>
<dbReference type="AlphaFoldDB" id="I0YV51"/>
<evidence type="ECO:0000256" key="1">
    <source>
        <dbReference type="SAM" id="MobiDB-lite"/>
    </source>
</evidence>
<feature type="compositionally biased region" description="Basic and acidic residues" evidence="1">
    <location>
        <begin position="187"/>
        <end position="200"/>
    </location>
</feature>
<evidence type="ECO:0000313" key="3">
    <source>
        <dbReference type="Proteomes" id="UP000007264"/>
    </source>
</evidence>
<comment type="caution">
    <text evidence="2">The sequence shown here is derived from an EMBL/GenBank/DDBJ whole genome shotgun (WGS) entry which is preliminary data.</text>
</comment>
<feature type="region of interest" description="Disordered" evidence="1">
    <location>
        <begin position="176"/>
        <end position="233"/>
    </location>
</feature>
<dbReference type="EMBL" id="AGSI01000010">
    <property type="protein sequence ID" value="EIE22270.1"/>
    <property type="molecule type" value="Genomic_DNA"/>
</dbReference>
<evidence type="ECO:0000313" key="2">
    <source>
        <dbReference type="EMBL" id="EIE22270.1"/>
    </source>
</evidence>
<dbReference type="RefSeq" id="XP_005646814.1">
    <property type="nucleotide sequence ID" value="XM_005646757.1"/>
</dbReference>
<sequence length="233" mass="25189">MLRVKALRSAELREGQRITKISLETGGRIDKDSCGDLCTTAPKQRIHQVIDDSEHLWVMLNMEGERLSDKYNISSSGNDLRFGNGFTSGYGLGAPAFSASGGMSSSEARGLGSLQPVSERQAAPSALPAQQGFLIPYGGVDKYYPPPSPVKPSAGTLPFRGVRTNMRGAAAREAVKKNYRPPPSKIGDAEERPSAQRKITELFSRQMNAPQHQWEPSAASGVAVHTGVQDMEF</sequence>
<proteinExistence type="predicted"/>
<name>I0YV51_COCSC</name>
<organism evidence="2 3">
    <name type="scientific">Coccomyxa subellipsoidea (strain C-169)</name>
    <name type="common">Green microalga</name>
    <dbReference type="NCBI Taxonomy" id="574566"/>
    <lineage>
        <taxon>Eukaryota</taxon>
        <taxon>Viridiplantae</taxon>
        <taxon>Chlorophyta</taxon>
        <taxon>core chlorophytes</taxon>
        <taxon>Trebouxiophyceae</taxon>
        <taxon>Trebouxiophyceae incertae sedis</taxon>
        <taxon>Coccomyxaceae</taxon>
        <taxon>Coccomyxa</taxon>
        <taxon>Coccomyxa subellipsoidea</taxon>
    </lineage>
</organism>